<name>A0ABQ5LKB1_9GAMM</name>
<sequence length="318" mass="37190">MNKVIKRKHHYVWAHYLKEWAENNNIYYISKKGNISNDSVLGLACEQDFYKVSFFNKIDLEIARYFANISTEELSKLHHNIINFVCSAQNIFDLARAKNIDNNIIKTQEDIFRSNLLENYLADIEMNSVSYLRALRDGNISILDGKSCRWDFCYYLGYQIARTKKYRESLNYSIGFVTGEQGDIDKLDDFFHKHWWFMCFYFGTNLASDLSLNKGYNFSLLTNFTDEPFITSDQPIVNINPLGYLSEAVDNYYPISETRALLIYSSNELSTMKDIYDKDTVSKLNTEIAKGAGKSIYSSSRIMIEKYKKSFNSREFKY</sequence>
<dbReference type="RefSeq" id="WP_261822193.1">
    <property type="nucleotide sequence ID" value="NZ_BRLJ01000008.1"/>
</dbReference>
<organism evidence="1 2">
    <name type="scientific">Pragia fontium</name>
    <dbReference type="NCBI Taxonomy" id="82985"/>
    <lineage>
        <taxon>Bacteria</taxon>
        <taxon>Pseudomonadati</taxon>
        <taxon>Pseudomonadota</taxon>
        <taxon>Gammaproteobacteria</taxon>
        <taxon>Enterobacterales</taxon>
        <taxon>Budviciaceae</taxon>
        <taxon>Pragia</taxon>
    </lineage>
</organism>
<dbReference type="Pfam" id="PF14022">
    <property type="entry name" value="DUF4238"/>
    <property type="match status" value="2"/>
</dbReference>
<evidence type="ECO:0000313" key="1">
    <source>
        <dbReference type="EMBL" id="GKX64053.1"/>
    </source>
</evidence>
<comment type="caution">
    <text evidence="1">The sequence shown here is derived from an EMBL/GenBank/DDBJ whole genome shotgun (WGS) entry which is preliminary data.</text>
</comment>
<protein>
    <recommendedName>
        <fullName evidence="3">DUF4238 domain-containing protein</fullName>
    </recommendedName>
</protein>
<evidence type="ECO:0008006" key="3">
    <source>
        <dbReference type="Google" id="ProtNLM"/>
    </source>
</evidence>
<gene>
    <name evidence="1" type="ORF">SOASR032_26220</name>
</gene>
<reference evidence="1" key="1">
    <citation type="submission" date="2022-06" db="EMBL/GenBank/DDBJ databases">
        <title>Draft genome sequences of Pragia fontium str. JCM24417.</title>
        <authorList>
            <person name="Wakabayashi Y."/>
            <person name="Kojima K."/>
        </authorList>
    </citation>
    <scope>NUCLEOTIDE SEQUENCE</scope>
    <source>
        <strain evidence="1">JCM 24417</strain>
    </source>
</reference>
<evidence type="ECO:0000313" key="2">
    <source>
        <dbReference type="Proteomes" id="UP001059610"/>
    </source>
</evidence>
<dbReference type="EMBL" id="BRLJ01000008">
    <property type="protein sequence ID" value="GKX64053.1"/>
    <property type="molecule type" value="Genomic_DNA"/>
</dbReference>
<accession>A0ABQ5LKB1</accession>
<keyword evidence="2" id="KW-1185">Reference proteome</keyword>
<dbReference type="Proteomes" id="UP001059610">
    <property type="component" value="Unassembled WGS sequence"/>
</dbReference>
<dbReference type="InterPro" id="IPR025332">
    <property type="entry name" value="DUF4238"/>
</dbReference>
<proteinExistence type="predicted"/>